<reference evidence="2" key="2">
    <citation type="submission" date="2025-09" db="UniProtKB">
        <authorList>
            <consortium name="Ensembl"/>
        </authorList>
    </citation>
    <scope>IDENTIFICATION</scope>
</reference>
<dbReference type="Ensembl" id="ENSSLUT00000000363.1">
    <property type="protein sequence ID" value="ENSSLUP00000000326.1"/>
    <property type="gene ID" value="ENSSLUG00000000219.1"/>
</dbReference>
<evidence type="ECO:0000313" key="2">
    <source>
        <dbReference type="Ensembl" id="ENSSLUP00000000326.1"/>
    </source>
</evidence>
<proteinExistence type="predicted"/>
<evidence type="ECO:0000313" key="3">
    <source>
        <dbReference type="Proteomes" id="UP000694568"/>
    </source>
</evidence>
<dbReference type="InterPro" id="IPR036179">
    <property type="entry name" value="Ig-like_dom_sf"/>
</dbReference>
<feature type="domain" description="Ig-like" evidence="1">
    <location>
        <begin position="4"/>
        <end position="101"/>
    </location>
</feature>
<sequence>MHFSKLVTNVHLLGLRVKFTPSAVVTEGQRVTLSCSTSCPLTDNTTYIWYFNSRPLTQTEKQNKHLVLDPVSSQHAGKYSCAVKTLRNISSSPLTPAESIKLHLTLSISFPPLDKHSREIN</sequence>
<protein>
    <recommendedName>
        <fullName evidence="1">Ig-like domain-containing protein</fullName>
    </recommendedName>
</protein>
<keyword evidence="3" id="KW-1185">Reference proteome</keyword>
<name>A0A8C9WWI2_SANLU</name>
<dbReference type="Gene3D" id="2.60.40.10">
    <property type="entry name" value="Immunoglobulins"/>
    <property type="match status" value="1"/>
</dbReference>
<dbReference type="PANTHER" id="PTHR46013">
    <property type="entry name" value="VASCULAR CELL ADHESION MOLECULE 1"/>
    <property type="match status" value="1"/>
</dbReference>
<dbReference type="SMART" id="SM00409">
    <property type="entry name" value="IG"/>
    <property type="match status" value="1"/>
</dbReference>
<reference evidence="2" key="1">
    <citation type="submission" date="2025-08" db="UniProtKB">
        <authorList>
            <consortium name="Ensembl"/>
        </authorList>
    </citation>
    <scope>IDENTIFICATION</scope>
</reference>
<dbReference type="PANTHER" id="PTHR46013:SF4">
    <property type="entry name" value="B-CELL RECEPTOR CD22-RELATED"/>
    <property type="match status" value="1"/>
</dbReference>
<dbReference type="SUPFAM" id="SSF48726">
    <property type="entry name" value="Immunoglobulin"/>
    <property type="match status" value="1"/>
</dbReference>
<evidence type="ECO:0000259" key="1">
    <source>
        <dbReference type="PROSITE" id="PS50835"/>
    </source>
</evidence>
<dbReference type="InterPro" id="IPR003599">
    <property type="entry name" value="Ig_sub"/>
</dbReference>
<organism evidence="2 3">
    <name type="scientific">Sander lucioperca</name>
    <name type="common">Pike-perch</name>
    <name type="synonym">Perca lucioperca</name>
    <dbReference type="NCBI Taxonomy" id="283035"/>
    <lineage>
        <taxon>Eukaryota</taxon>
        <taxon>Metazoa</taxon>
        <taxon>Chordata</taxon>
        <taxon>Craniata</taxon>
        <taxon>Vertebrata</taxon>
        <taxon>Euteleostomi</taxon>
        <taxon>Actinopterygii</taxon>
        <taxon>Neopterygii</taxon>
        <taxon>Teleostei</taxon>
        <taxon>Neoteleostei</taxon>
        <taxon>Acanthomorphata</taxon>
        <taxon>Eupercaria</taxon>
        <taxon>Perciformes</taxon>
        <taxon>Percoidei</taxon>
        <taxon>Percidae</taxon>
        <taxon>Luciopercinae</taxon>
        <taxon>Sander</taxon>
    </lineage>
</organism>
<dbReference type="InterPro" id="IPR007110">
    <property type="entry name" value="Ig-like_dom"/>
</dbReference>
<dbReference type="AlphaFoldDB" id="A0A8C9WWI2"/>
<dbReference type="PROSITE" id="PS50835">
    <property type="entry name" value="IG_LIKE"/>
    <property type="match status" value="1"/>
</dbReference>
<dbReference type="InterPro" id="IPR013783">
    <property type="entry name" value="Ig-like_fold"/>
</dbReference>
<dbReference type="Pfam" id="PF13895">
    <property type="entry name" value="Ig_2"/>
    <property type="match status" value="1"/>
</dbReference>
<dbReference type="Proteomes" id="UP000694568">
    <property type="component" value="Unplaced"/>
</dbReference>
<dbReference type="GeneTree" id="ENSGT00990000204268"/>
<accession>A0A8C9WWI2</accession>